<organism evidence="2 3">
    <name type="scientific">Streptomyces glebosus</name>
    <dbReference type="NCBI Taxonomy" id="249580"/>
    <lineage>
        <taxon>Bacteria</taxon>
        <taxon>Bacillati</taxon>
        <taxon>Actinomycetota</taxon>
        <taxon>Actinomycetes</taxon>
        <taxon>Kitasatosporales</taxon>
        <taxon>Streptomycetaceae</taxon>
        <taxon>Streptomyces</taxon>
    </lineage>
</organism>
<dbReference type="SUPFAM" id="SSF48208">
    <property type="entry name" value="Six-hairpin glycosidases"/>
    <property type="match status" value="1"/>
</dbReference>
<dbReference type="Gene3D" id="1.50.10.10">
    <property type="match status" value="2"/>
</dbReference>
<accession>A0A640T5R1</accession>
<dbReference type="GO" id="GO:0005975">
    <property type="term" value="P:carbohydrate metabolic process"/>
    <property type="evidence" value="ECO:0007669"/>
    <property type="project" value="InterPro"/>
</dbReference>
<dbReference type="InterPro" id="IPR012341">
    <property type="entry name" value="6hp_glycosidase-like_sf"/>
</dbReference>
<dbReference type="InterPro" id="IPR008928">
    <property type="entry name" value="6-hairpin_glycosidase_sf"/>
</dbReference>
<dbReference type="EMBL" id="BLIO01000001">
    <property type="protein sequence ID" value="GFE19033.1"/>
    <property type="molecule type" value="Genomic_DNA"/>
</dbReference>
<name>A0A640T5R1_9ACTN</name>
<evidence type="ECO:0000313" key="2">
    <source>
        <dbReference type="EMBL" id="GFE19033.1"/>
    </source>
</evidence>
<reference evidence="2 3" key="1">
    <citation type="submission" date="2019-12" db="EMBL/GenBank/DDBJ databases">
        <title>Whole genome shotgun sequence of Streptomyces hygroscopicus subsp. glebosus NBRC 13786.</title>
        <authorList>
            <person name="Ichikawa N."/>
            <person name="Kimura A."/>
            <person name="Kitahashi Y."/>
            <person name="Komaki H."/>
            <person name="Tamura T."/>
        </authorList>
    </citation>
    <scope>NUCLEOTIDE SEQUENCE [LARGE SCALE GENOMIC DNA]</scope>
    <source>
        <strain evidence="2 3">NBRC 13786</strain>
    </source>
</reference>
<proteinExistence type="predicted"/>
<keyword evidence="3" id="KW-1185">Reference proteome</keyword>
<dbReference type="RefSeq" id="WP_229893529.1">
    <property type="nucleotide sequence ID" value="NZ_BLIO01000001.1"/>
</dbReference>
<feature type="compositionally biased region" description="Basic and acidic residues" evidence="1">
    <location>
        <begin position="1"/>
        <end position="25"/>
    </location>
</feature>
<sequence length="419" mass="44004">MHETPHGTAHEKSREQSHQQSREATGHVPWADRAWAAVLERTGQTAAEVGPRFPLYADPETGTWKTTSRGSWTGGFWAGLLWLRALASGAPQDRSAAAACTRRLAHWIDQDTATRGLIFWYGTGLAAGPGGDGLAAGLRERAARSCLAAYEPERQLVPWGEAFGGPGMLARVDAVPGLVPLLAGLGAEGERAAYGHLTRHLTLSRSENPPRPAWQAGPDDGWTPCAEPAPGWSRTTPWLLLGLADGLHCLADGIGSRAAGALWEAAGQLTAPRLAPADRITAPRLAPAAPLTAPPLAPAARFTVLLPSPAAPLVPPAQEDQPSGPLDTSAAAIESVALLKLAALARATGRGSEADRLTARARQILHRLCTGHLTARGALTDGCYDAARALAPRHELIWGDFFLAVGLALLTGRMAPFAT</sequence>
<evidence type="ECO:0008006" key="4">
    <source>
        <dbReference type="Google" id="ProtNLM"/>
    </source>
</evidence>
<evidence type="ECO:0000256" key="1">
    <source>
        <dbReference type="SAM" id="MobiDB-lite"/>
    </source>
</evidence>
<evidence type="ECO:0000313" key="3">
    <source>
        <dbReference type="Proteomes" id="UP000430079"/>
    </source>
</evidence>
<dbReference type="Proteomes" id="UP000430079">
    <property type="component" value="Unassembled WGS sequence"/>
</dbReference>
<comment type="caution">
    <text evidence="2">The sequence shown here is derived from an EMBL/GenBank/DDBJ whole genome shotgun (WGS) entry which is preliminary data.</text>
</comment>
<protein>
    <recommendedName>
        <fullName evidence="4">Sugar ABC transporter permease</fullName>
    </recommendedName>
</protein>
<dbReference type="AlphaFoldDB" id="A0A640T5R1"/>
<gene>
    <name evidence="2" type="ORF">Sgleb_70800</name>
</gene>
<feature type="region of interest" description="Disordered" evidence="1">
    <location>
        <begin position="1"/>
        <end position="27"/>
    </location>
</feature>